<dbReference type="EMBL" id="KQ414606">
    <property type="protein sequence ID" value="KOC69619.1"/>
    <property type="molecule type" value="Genomic_DNA"/>
</dbReference>
<evidence type="ECO:0000259" key="1">
    <source>
        <dbReference type="SMART" id="SM00587"/>
    </source>
</evidence>
<dbReference type="AlphaFoldDB" id="A0A0L7RFL6"/>
<dbReference type="PANTHER" id="PTHR11012:SF8">
    <property type="entry name" value="JUVENILE HORMONE-INDUCIBLE PROTEIN 26"/>
    <property type="match status" value="1"/>
</dbReference>
<dbReference type="OrthoDB" id="191037at2759"/>
<organism evidence="2 3">
    <name type="scientific">Habropoda laboriosa</name>
    <dbReference type="NCBI Taxonomy" id="597456"/>
    <lineage>
        <taxon>Eukaryota</taxon>
        <taxon>Metazoa</taxon>
        <taxon>Ecdysozoa</taxon>
        <taxon>Arthropoda</taxon>
        <taxon>Hexapoda</taxon>
        <taxon>Insecta</taxon>
        <taxon>Pterygota</taxon>
        <taxon>Neoptera</taxon>
        <taxon>Endopterygota</taxon>
        <taxon>Hymenoptera</taxon>
        <taxon>Apocrita</taxon>
        <taxon>Aculeata</taxon>
        <taxon>Apoidea</taxon>
        <taxon>Anthophila</taxon>
        <taxon>Apidae</taxon>
        <taxon>Habropoda</taxon>
    </lineage>
</organism>
<name>A0A0L7RFL6_9HYME</name>
<protein>
    <recommendedName>
        <fullName evidence="1">CHK kinase-like domain-containing protein</fullName>
    </recommendedName>
</protein>
<feature type="domain" description="CHK kinase-like" evidence="1">
    <location>
        <begin position="121"/>
        <end position="314"/>
    </location>
</feature>
<dbReference type="SUPFAM" id="SSF56112">
    <property type="entry name" value="Protein kinase-like (PK-like)"/>
    <property type="match status" value="1"/>
</dbReference>
<dbReference type="InterPro" id="IPR004119">
    <property type="entry name" value="EcKL"/>
</dbReference>
<evidence type="ECO:0000313" key="2">
    <source>
        <dbReference type="EMBL" id="KOC69619.1"/>
    </source>
</evidence>
<sequence length="401" mass="46425">MVESENNRYTWMDPLIDKITENFGVDLKSVRYEVSVPSNSFYLSNMLFVNITARSNDQGGKKMSIQVVVKKPPLSESLRAMARTDEQFHNEIIFYEKYGKGHPEFPCCLYAEEKPPIDSVIVLENVVAQRGYDVTRWKYEIPLEYTLAAFREIALFHANAYAMKEQRRDDFFDMVKNIRESRYFPDSNMKVIINGTATRSVEYLRKQGYEQGFCDKLEDYLGNTYENVMLKAIQPDEPLATLCHGDWTLNNTLYKRENGELKAMFIDFALMRFGSPVLDLSTFLCLHCAKELDKDMLGNVLKVYHDSLEKCLIENGVDCEKYSYEALYEDYKRKGLFGFFIATFFLAMQMGKATVDLQALTDMQPHECAQQLREMGGDEISEILANMLLKLKDFGCFDHIL</sequence>
<dbReference type="PANTHER" id="PTHR11012">
    <property type="entry name" value="PROTEIN KINASE-LIKE DOMAIN-CONTAINING"/>
    <property type="match status" value="1"/>
</dbReference>
<gene>
    <name evidence="2" type="ORF">WH47_05562</name>
</gene>
<accession>A0A0L7RFL6</accession>
<proteinExistence type="predicted"/>
<dbReference type="STRING" id="597456.A0A0L7RFL6"/>
<reference evidence="2 3" key="1">
    <citation type="submission" date="2015-07" db="EMBL/GenBank/DDBJ databases">
        <title>The genome of Habropoda laboriosa.</title>
        <authorList>
            <person name="Pan H."/>
            <person name="Kapheim K."/>
        </authorList>
    </citation>
    <scope>NUCLEOTIDE SEQUENCE [LARGE SCALE GENOMIC DNA]</scope>
    <source>
        <strain evidence="2">0110345459</strain>
    </source>
</reference>
<dbReference type="InterPro" id="IPR015897">
    <property type="entry name" value="CHK_kinase-like"/>
</dbReference>
<evidence type="ECO:0000313" key="3">
    <source>
        <dbReference type="Proteomes" id="UP000053825"/>
    </source>
</evidence>
<keyword evidence="3" id="KW-1185">Reference proteome</keyword>
<dbReference type="Proteomes" id="UP000053825">
    <property type="component" value="Unassembled WGS sequence"/>
</dbReference>
<dbReference type="Gene3D" id="3.90.1200.10">
    <property type="match status" value="1"/>
</dbReference>
<dbReference type="Pfam" id="PF02958">
    <property type="entry name" value="EcKL"/>
    <property type="match status" value="1"/>
</dbReference>
<dbReference type="InterPro" id="IPR011009">
    <property type="entry name" value="Kinase-like_dom_sf"/>
</dbReference>
<dbReference type="SMART" id="SM00587">
    <property type="entry name" value="CHK"/>
    <property type="match status" value="1"/>
</dbReference>